<dbReference type="EMBL" id="UINC01067869">
    <property type="protein sequence ID" value="SVB99966.1"/>
    <property type="molecule type" value="Genomic_DNA"/>
</dbReference>
<gene>
    <name evidence="1" type="ORF">METZ01_LOCUS252820</name>
</gene>
<proteinExistence type="predicted"/>
<organism evidence="1">
    <name type="scientific">marine metagenome</name>
    <dbReference type="NCBI Taxonomy" id="408172"/>
    <lineage>
        <taxon>unclassified sequences</taxon>
        <taxon>metagenomes</taxon>
        <taxon>ecological metagenomes</taxon>
    </lineage>
</organism>
<evidence type="ECO:0000313" key="1">
    <source>
        <dbReference type="EMBL" id="SVB99966.1"/>
    </source>
</evidence>
<sequence>MTNYDVDQRERQERSERFEHAINCMDIAPITMMAFERVALENKVSLKNLLQTMLLNALDRELSKKQDVQLEFSFHESNYG</sequence>
<protein>
    <submittedName>
        <fullName evidence="1">Uncharacterized protein</fullName>
    </submittedName>
</protein>
<accession>A0A382IK13</accession>
<reference evidence="1" key="1">
    <citation type="submission" date="2018-05" db="EMBL/GenBank/DDBJ databases">
        <authorList>
            <person name="Lanie J.A."/>
            <person name="Ng W.-L."/>
            <person name="Kazmierczak K.M."/>
            <person name="Andrzejewski T.M."/>
            <person name="Davidsen T.M."/>
            <person name="Wayne K.J."/>
            <person name="Tettelin H."/>
            <person name="Glass J.I."/>
            <person name="Rusch D."/>
            <person name="Podicherti R."/>
            <person name="Tsui H.-C.T."/>
            <person name="Winkler M.E."/>
        </authorList>
    </citation>
    <scope>NUCLEOTIDE SEQUENCE</scope>
</reference>
<name>A0A382IK13_9ZZZZ</name>
<dbReference type="AlphaFoldDB" id="A0A382IK13"/>